<dbReference type="EMBL" id="CP046565">
    <property type="protein sequence ID" value="QJD31228.1"/>
    <property type="molecule type" value="Genomic_DNA"/>
</dbReference>
<dbReference type="InterPro" id="IPR003734">
    <property type="entry name" value="DUF155"/>
</dbReference>
<dbReference type="Proteomes" id="UP000503004">
    <property type="component" value="Chromosome"/>
</dbReference>
<accession>A0A858QBG1</accession>
<sequence>MAAGAERVIRARAWFLGSRIDYREIERGGAVALGPLTVVVGREGYRITFRFGVVVLVGLSAEQEAEILQGLRATVHNPLPEPELEEVDLLIHPALPERLDSEGRLVLREASVARLQVVAHVLAKSCVLSYYERNVAEEFDRIEQIAQRLTRAAGPPRGKREILNEIGKALSIMGRMVGRVEVAEKPEIVWDDPQLDQLYERLATEYELRDRDRALSRKLELISRTAETYLDLVNHRQALRVEWYIVILIVVEIALSLYEKLS</sequence>
<evidence type="ECO:0000313" key="3">
    <source>
        <dbReference type="Proteomes" id="UP000503004"/>
    </source>
</evidence>
<dbReference type="PANTHER" id="PTHR16255">
    <property type="entry name" value="REQUIRED FOR MEIOTIC NUCLEAR DIVISION PROTEIN 1 HOMOLOG"/>
    <property type="match status" value="1"/>
</dbReference>
<keyword evidence="3" id="KW-1185">Reference proteome</keyword>
<feature type="domain" description="DUF155" evidence="1">
    <location>
        <begin position="48"/>
        <end position="215"/>
    </location>
</feature>
<organism evidence="2 3">
    <name type="scientific">Methylococcus geothermalis</name>
    <dbReference type="NCBI Taxonomy" id="2681310"/>
    <lineage>
        <taxon>Bacteria</taxon>
        <taxon>Pseudomonadati</taxon>
        <taxon>Pseudomonadota</taxon>
        <taxon>Gammaproteobacteria</taxon>
        <taxon>Methylococcales</taxon>
        <taxon>Methylococcaceae</taxon>
        <taxon>Methylococcus</taxon>
    </lineage>
</organism>
<reference evidence="3" key="1">
    <citation type="submission" date="2019-12" db="EMBL/GenBank/DDBJ databases">
        <authorList>
            <person name="Awala S.I."/>
            <person name="Rhee S.K."/>
        </authorList>
    </citation>
    <scope>NUCLEOTIDE SEQUENCE [LARGE SCALE GENOMIC DNA]</scope>
    <source>
        <strain evidence="3">IM1</strain>
    </source>
</reference>
<protein>
    <recommendedName>
        <fullName evidence="1">DUF155 domain-containing protein</fullName>
    </recommendedName>
</protein>
<dbReference type="RefSeq" id="WP_169604493.1">
    <property type="nucleotide sequence ID" value="NZ_CP046565.1"/>
</dbReference>
<evidence type="ECO:0000259" key="1">
    <source>
        <dbReference type="Pfam" id="PF02582"/>
    </source>
</evidence>
<dbReference type="AlphaFoldDB" id="A0A858QBG1"/>
<dbReference type="Pfam" id="PF02582">
    <property type="entry name" value="DUF155"/>
    <property type="match status" value="1"/>
</dbReference>
<dbReference type="InterPro" id="IPR051624">
    <property type="entry name" value="RMD1/Sad1-interacting"/>
</dbReference>
<gene>
    <name evidence="2" type="ORF">GNH96_15630</name>
</gene>
<evidence type="ECO:0000313" key="2">
    <source>
        <dbReference type="EMBL" id="QJD31228.1"/>
    </source>
</evidence>
<dbReference type="KEGG" id="metu:GNH96_15630"/>
<name>A0A858QBG1_9GAMM</name>
<dbReference type="PANTHER" id="PTHR16255:SF1">
    <property type="entry name" value="REQUIRED FOR MEIOTIC NUCLEAR DIVISION PROTEIN 1 HOMOLOG"/>
    <property type="match status" value="1"/>
</dbReference>
<proteinExistence type="predicted"/>